<dbReference type="InterPro" id="IPR036686">
    <property type="entry name" value="Class_II_Hydrophobin_sf"/>
</dbReference>
<dbReference type="AlphaFoldDB" id="A0A9W9SMF8"/>
<dbReference type="EMBL" id="JAPZBS010000002">
    <property type="protein sequence ID" value="KAJ5381110.1"/>
    <property type="molecule type" value="Genomic_DNA"/>
</dbReference>
<sequence>MNLITLFLAIAPVLAMPLEGPGVIPGLPGDNNNGNDGGSAGPLCFGPTGNVKNYEPRCCKAGVDLGCKAASGYYTNSEYFKAACTSVGLTAKCCNVASVKTSD</sequence>
<feature type="signal peptide" evidence="3">
    <location>
        <begin position="1"/>
        <end position="15"/>
    </location>
</feature>
<dbReference type="Pfam" id="PF06766">
    <property type="entry name" value="Hydrophobin_2"/>
    <property type="match status" value="1"/>
</dbReference>
<comment type="caution">
    <text evidence="4">The sequence shown here is derived from an EMBL/GenBank/DDBJ whole genome shotgun (WGS) entry which is preliminary data.</text>
</comment>
<dbReference type="Gene3D" id="3.20.120.10">
    <property type="entry name" value="Hydrophobin"/>
    <property type="match status" value="1"/>
</dbReference>
<evidence type="ECO:0000313" key="5">
    <source>
        <dbReference type="Proteomes" id="UP001147782"/>
    </source>
</evidence>
<accession>A0A9W9SMF8</accession>
<proteinExistence type="inferred from homology"/>
<reference evidence="4" key="1">
    <citation type="submission" date="2022-11" db="EMBL/GenBank/DDBJ databases">
        <authorList>
            <person name="Petersen C."/>
        </authorList>
    </citation>
    <scope>NUCLEOTIDE SEQUENCE</scope>
    <source>
        <strain evidence="4">IBT 29864</strain>
    </source>
</reference>
<comment type="similarity">
    <text evidence="1">Belongs to the cerato-ulmin hydrophobin family.</text>
</comment>
<evidence type="ECO:0008006" key="6">
    <source>
        <dbReference type="Google" id="ProtNLM"/>
    </source>
</evidence>
<reference evidence="4" key="2">
    <citation type="journal article" date="2023" name="IMA Fungus">
        <title>Comparative genomic study of the Penicillium genus elucidates a diverse pangenome and 15 lateral gene transfer events.</title>
        <authorList>
            <person name="Petersen C."/>
            <person name="Sorensen T."/>
            <person name="Nielsen M.R."/>
            <person name="Sondergaard T.E."/>
            <person name="Sorensen J.L."/>
            <person name="Fitzpatrick D.A."/>
            <person name="Frisvad J.C."/>
            <person name="Nielsen K.L."/>
        </authorList>
    </citation>
    <scope>NUCLEOTIDE SEQUENCE</scope>
    <source>
        <strain evidence="4">IBT 29864</strain>
    </source>
</reference>
<keyword evidence="2" id="KW-1015">Disulfide bond</keyword>
<organism evidence="4 5">
    <name type="scientific">Penicillium cataractarum</name>
    <dbReference type="NCBI Taxonomy" id="2100454"/>
    <lineage>
        <taxon>Eukaryota</taxon>
        <taxon>Fungi</taxon>
        <taxon>Dikarya</taxon>
        <taxon>Ascomycota</taxon>
        <taxon>Pezizomycotina</taxon>
        <taxon>Eurotiomycetes</taxon>
        <taxon>Eurotiomycetidae</taxon>
        <taxon>Eurotiales</taxon>
        <taxon>Aspergillaceae</taxon>
        <taxon>Penicillium</taxon>
    </lineage>
</organism>
<evidence type="ECO:0000313" key="4">
    <source>
        <dbReference type="EMBL" id="KAJ5381110.1"/>
    </source>
</evidence>
<gene>
    <name evidence="4" type="ORF">N7496_003538</name>
</gene>
<dbReference type="RefSeq" id="XP_056558681.1">
    <property type="nucleotide sequence ID" value="XM_056696469.1"/>
</dbReference>
<keyword evidence="5" id="KW-1185">Reference proteome</keyword>
<evidence type="ECO:0000256" key="2">
    <source>
        <dbReference type="ARBA" id="ARBA00023157"/>
    </source>
</evidence>
<feature type="chain" id="PRO_5040962214" description="Hydrophobin" evidence="3">
    <location>
        <begin position="16"/>
        <end position="103"/>
    </location>
</feature>
<dbReference type="GeneID" id="81435646"/>
<dbReference type="SUPFAM" id="SSF101751">
    <property type="entry name" value="Hydrophobin II, HfbII"/>
    <property type="match status" value="1"/>
</dbReference>
<protein>
    <recommendedName>
        <fullName evidence="6">Hydrophobin</fullName>
    </recommendedName>
</protein>
<dbReference type="Proteomes" id="UP001147782">
    <property type="component" value="Unassembled WGS sequence"/>
</dbReference>
<name>A0A9W9SMF8_9EURO</name>
<evidence type="ECO:0000256" key="3">
    <source>
        <dbReference type="SAM" id="SignalP"/>
    </source>
</evidence>
<evidence type="ECO:0000256" key="1">
    <source>
        <dbReference type="ARBA" id="ARBA00009576"/>
    </source>
</evidence>
<dbReference type="GO" id="GO:0005576">
    <property type="term" value="C:extracellular region"/>
    <property type="evidence" value="ECO:0007669"/>
    <property type="project" value="InterPro"/>
</dbReference>
<keyword evidence="3" id="KW-0732">Signal</keyword>
<dbReference type="OrthoDB" id="4362626at2759"/>
<dbReference type="InterPro" id="IPR010636">
    <property type="entry name" value="Class_II_hydrophobin"/>
</dbReference>